<evidence type="ECO:0000313" key="2">
    <source>
        <dbReference type="EMBL" id="KAL3507056.1"/>
    </source>
</evidence>
<proteinExistence type="predicted"/>
<reference evidence="2 3" key="1">
    <citation type="submission" date="2024-11" db="EMBL/GenBank/DDBJ databases">
        <title>A near-complete genome assembly of Cinchona calisaya.</title>
        <authorList>
            <person name="Lian D.C."/>
            <person name="Zhao X.W."/>
            <person name="Wei L."/>
        </authorList>
    </citation>
    <scope>NUCLEOTIDE SEQUENCE [LARGE SCALE GENOMIC DNA]</scope>
    <source>
        <tissue evidence="2">Nenye</tissue>
    </source>
</reference>
<keyword evidence="1" id="KW-1133">Transmembrane helix</keyword>
<dbReference type="PANTHER" id="PTHR31414:SF18">
    <property type="entry name" value="TRANSMEMBRANE PROTEIN-RELATED"/>
    <property type="match status" value="1"/>
</dbReference>
<sequence length="337" mass="37443">MVDILIDTAGDASNTILNTSEAMKDMSISLAAANPSGDATADFVTSTSQRLDTQAADIHRQAKKNGRVWNIYSYDFTELGCCNCFIKFENILLLSPSHASTALDRHNAEVSVLQAILRITNIKGAVSSFAGDTCTALEGFQQDPYDNSLSSILPCNQFLSAKSVLLYVSAEVYNTVNQVNRNISITYGNIAQICNPFSAPPDYRYQHQDSPANTFKIGDIPQLLKMLTCPDSEGRTCTGGIVISTKDYNMVETYTTSIQRLLNEYPGMESLVHCQTLTTAFSDILNKHRKPLKRYTRMVRAPMVFLSMVMVVLILIWDRWFQETLLCISTHTGIRNS</sequence>
<dbReference type="InterPro" id="IPR040283">
    <property type="entry name" value="DDB_G0292058-like"/>
</dbReference>
<keyword evidence="3" id="KW-1185">Reference proteome</keyword>
<gene>
    <name evidence="2" type="ORF">ACH5RR_032438</name>
</gene>
<organism evidence="2 3">
    <name type="scientific">Cinchona calisaya</name>
    <dbReference type="NCBI Taxonomy" id="153742"/>
    <lineage>
        <taxon>Eukaryota</taxon>
        <taxon>Viridiplantae</taxon>
        <taxon>Streptophyta</taxon>
        <taxon>Embryophyta</taxon>
        <taxon>Tracheophyta</taxon>
        <taxon>Spermatophyta</taxon>
        <taxon>Magnoliopsida</taxon>
        <taxon>eudicotyledons</taxon>
        <taxon>Gunneridae</taxon>
        <taxon>Pentapetalae</taxon>
        <taxon>asterids</taxon>
        <taxon>lamiids</taxon>
        <taxon>Gentianales</taxon>
        <taxon>Rubiaceae</taxon>
        <taxon>Cinchonoideae</taxon>
        <taxon>Cinchoneae</taxon>
        <taxon>Cinchona</taxon>
    </lineage>
</organism>
<keyword evidence="1" id="KW-0472">Membrane</keyword>
<dbReference type="AlphaFoldDB" id="A0ABD2YK25"/>
<keyword evidence="1" id="KW-0812">Transmembrane</keyword>
<evidence type="ECO:0000256" key="1">
    <source>
        <dbReference type="SAM" id="Phobius"/>
    </source>
</evidence>
<feature type="transmembrane region" description="Helical" evidence="1">
    <location>
        <begin position="298"/>
        <end position="317"/>
    </location>
</feature>
<name>A0ABD2YK25_9GENT</name>
<protein>
    <submittedName>
        <fullName evidence="2">Uncharacterized protein</fullName>
    </submittedName>
</protein>
<dbReference type="Proteomes" id="UP001630127">
    <property type="component" value="Unassembled WGS sequence"/>
</dbReference>
<evidence type="ECO:0000313" key="3">
    <source>
        <dbReference type="Proteomes" id="UP001630127"/>
    </source>
</evidence>
<dbReference type="EMBL" id="JBJUIK010000013">
    <property type="protein sequence ID" value="KAL3507056.1"/>
    <property type="molecule type" value="Genomic_DNA"/>
</dbReference>
<dbReference type="PANTHER" id="PTHR31414">
    <property type="entry name" value="TRANSMEMBRANE PROTEIN DDB_G0292058"/>
    <property type="match status" value="1"/>
</dbReference>
<accession>A0ABD2YK25</accession>
<comment type="caution">
    <text evidence="2">The sequence shown here is derived from an EMBL/GenBank/DDBJ whole genome shotgun (WGS) entry which is preliminary data.</text>
</comment>